<evidence type="ECO:0000256" key="4">
    <source>
        <dbReference type="ARBA" id="ARBA00011738"/>
    </source>
</evidence>
<keyword evidence="10" id="KW-0547">Nucleotide-binding</keyword>
<evidence type="ECO:0000256" key="13">
    <source>
        <dbReference type="ARBA" id="ARBA00022842"/>
    </source>
</evidence>
<evidence type="ECO:0000256" key="12">
    <source>
        <dbReference type="ARBA" id="ARBA00022840"/>
    </source>
</evidence>
<proteinExistence type="inferred from homology"/>
<dbReference type="Gene3D" id="3.30.1490.20">
    <property type="entry name" value="ATP-grasp fold, A domain"/>
    <property type="match status" value="1"/>
</dbReference>
<evidence type="ECO:0000259" key="17">
    <source>
        <dbReference type="Pfam" id="PF02896"/>
    </source>
</evidence>
<keyword evidence="9" id="KW-0479">Metal-binding</keyword>
<evidence type="ECO:0000313" key="19">
    <source>
        <dbReference type="Proteomes" id="UP001293791"/>
    </source>
</evidence>
<dbReference type="InterPro" id="IPR000121">
    <property type="entry name" value="PEP_util_C"/>
</dbReference>
<evidence type="ECO:0000313" key="18">
    <source>
        <dbReference type="EMBL" id="MDZ5761687.1"/>
    </source>
</evidence>
<evidence type="ECO:0000256" key="5">
    <source>
        <dbReference type="ARBA" id="ARBA00011994"/>
    </source>
</evidence>
<dbReference type="InterPro" id="IPR040442">
    <property type="entry name" value="Pyrv_kinase-like_dom_sf"/>
</dbReference>
<dbReference type="Gene3D" id="3.30.470.20">
    <property type="entry name" value="ATP-grasp fold, B domain"/>
    <property type="match status" value="1"/>
</dbReference>
<keyword evidence="7" id="KW-0597">Phosphoprotein</keyword>
<feature type="domain" description="Pyruvate phosphate dikinase AMP/ATP-binding" evidence="16">
    <location>
        <begin position="17"/>
        <end position="275"/>
    </location>
</feature>
<evidence type="ECO:0000259" key="16">
    <source>
        <dbReference type="Pfam" id="PF01326"/>
    </source>
</evidence>
<evidence type="ECO:0000256" key="10">
    <source>
        <dbReference type="ARBA" id="ARBA00022741"/>
    </source>
</evidence>
<dbReference type="SUPFAM" id="SSF52009">
    <property type="entry name" value="Phosphohistidine domain"/>
    <property type="match status" value="1"/>
</dbReference>
<evidence type="ECO:0000256" key="14">
    <source>
        <dbReference type="ARBA" id="ARBA00032883"/>
    </source>
</evidence>
<evidence type="ECO:0000256" key="8">
    <source>
        <dbReference type="ARBA" id="ARBA00022679"/>
    </source>
</evidence>
<gene>
    <name evidence="18" type="ORF">Cyrtocomes_00044</name>
</gene>
<dbReference type="Gene3D" id="1.20.80.30">
    <property type="match status" value="1"/>
</dbReference>
<protein>
    <recommendedName>
        <fullName evidence="6">Pyruvate, phosphate dikinase</fullName>
        <ecNumber evidence="5">2.7.9.1</ecNumber>
    </recommendedName>
    <alternativeName>
        <fullName evidence="14">Pyruvate, orthophosphate dikinase</fullName>
    </alternativeName>
</protein>
<comment type="cofactor">
    <cofactor evidence="1">
        <name>Mg(2+)</name>
        <dbReference type="ChEBI" id="CHEBI:18420"/>
    </cofactor>
</comment>
<dbReference type="InterPro" id="IPR002192">
    <property type="entry name" value="PPDK_AMP/ATP-bd"/>
</dbReference>
<dbReference type="SUPFAM" id="SSF51621">
    <property type="entry name" value="Phosphoenolpyruvate/pyruvate domain"/>
    <property type="match status" value="1"/>
</dbReference>
<dbReference type="Gene3D" id="1.10.189.10">
    <property type="entry name" value="Pyruvate Phosphate Dikinase, domain 2"/>
    <property type="match status" value="1"/>
</dbReference>
<feature type="domain" description="PEP-utilising enzyme mobile" evidence="15">
    <location>
        <begin position="410"/>
        <end position="488"/>
    </location>
</feature>
<dbReference type="InterPro" id="IPR010121">
    <property type="entry name" value="Pyruvate_phosphate_dikinase"/>
</dbReference>
<dbReference type="Pfam" id="PF00391">
    <property type="entry name" value="PEP-utilizers"/>
    <property type="match status" value="1"/>
</dbReference>
<dbReference type="PANTHER" id="PTHR22931:SF9">
    <property type="entry name" value="PYRUVATE, PHOSPHATE DIKINASE 1, CHLOROPLASTIC"/>
    <property type="match status" value="1"/>
</dbReference>
<dbReference type="PANTHER" id="PTHR22931">
    <property type="entry name" value="PHOSPHOENOLPYRUVATE DIKINASE-RELATED"/>
    <property type="match status" value="1"/>
</dbReference>
<dbReference type="InterPro" id="IPR013815">
    <property type="entry name" value="ATP_grasp_subdomain_1"/>
</dbReference>
<dbReference type="Gene3D" id="3.50.30.10">
    <property type="entry name" value="Phosphohistidine domain"/>
    <property type="match status" value="1"/>
</dbReference>
<dbReference type="Proteomes" id="UP001293791">
    <property type="component" value="Unassembled WGS sequence"/>
</dbReference>
<dbReference type="EMBL" id="JARGYT010000001">
    <property type="protein sequence ID" value="MDZ5761687.1"/>
    <property type="molecule type" value="Genomic_DNA"/>
</dbReference>
<comment type="function">
    <text evidence="2">Catalyzes the reversible phosphorylation of pyruvate and phosphate.</text>
</comment>
<keyword evidence="8" id="KW-0808">Transferase</keyword>
<evidence type="ECO:0000256" key="9">
    <source>
        <dbReference type="ARBA" id="ARBA00022723"/>
    </source>
</evidence>
<dbReference type="InterPro" id="IPR008279">
    <property type="entry name" value="PEP-util_enz_mobile_dom"/>
</dbReference>
<dbReference type="InterPro" id="IPR036637">
    <property type="entry name" value="Phosphohistidine_dom_sf"/>
</dbReference>
<comment type="similarity">
    <text evidence="3">Belongs to the PEP-utilizing enzyme family.</text>
</comment>
<dbReference type="SUPFAM" id="SSF56059">
    <property type="entry name" value="Glutathione synthetase ATP-binding domain-like"/>
    <property type="match status" value="1"/>
</dbReference>
<accession>A0ABU5L6D2</accession>
<dbReference type="NCBIfam" id="NF004531">
    <property type="entry name" value="PRK05878.1"/>
    <property type="match status" value="1"/>
</dbReference>
<dbReference type="NCBIfam" id="TIGR01828">
    <property type="entry name" value="pyru_phos_dikin"/>
    <property type="match status" value="1"/>
</dbReference>
<organism evidence="18 19">
    <name type="scientific">Candidatus Cyrtobacter comes</name>
    <dbReference type="NCBI Taxonomy" id="675776"/>
    <lineage>
        <taxon>Bacteria</taxon>
        <taxon>Pseudomonadati</taxon>
        <taxon>Pseudomonadota</taxon>
        <taxon>Alphaproteobacteria</taxon>
        <taxon>Rickettsiales</taxon>
        <taxon>Candidatus Midichloriaceae</taxon>
        <taxon>Candidatus Cyrtobacter</taxon>
    </lineage>
</organism>
<feature type="domain" description="PEP-utilising enzyme C-terminal" evidence="17">
    <location>
        <begin position="505"/>
        <end position="847"/>
    </location>
</feature>
<feature type="domain" description="Pyruvate phosphate dikinase AMP/ATP-binding" evidence="16">
    <location>
        <begin position="295"/>
        <end position="348"/>
    </location>
</feature>
<dbReference type="EC" id="2.7.9.1" evidence="5"/>
<evidence type="ECO:0000256" key="1">
    <source>
        <dbReference type="ARBA" id="ARBA00001946"/>
    </source>
</evidence>
<sequence length="856" mass="95200">MRFVYHFDDKCLDSSRELLGNKGAVLFEMKRMGIPIPDGFVITTTACADYYKNGHTLCPKLIEEINDAILVLEEKTKLRFGDSEVPMVVSVRSGAEVSMPGMMDTILNLGLNDHSVIGLAKRTGDEFFAYDSYRRFLHMYGAIVLGMAPSVMNAISNNETLEDVKRAVFVLRDLIEKSIGYSINENPKTLLLNAIECVFRSWNGKRAITYRDIHKISHHGGTAVTVQLMVFGNLKDRSGTGVAFTRNPSDGANEFYGEFMLQAQGEDIVSGAHTPLPISGKNQASMEQIMPGLFEQFYSISKSLEKNYRDMQDIEFTVEKGKLWILQSRNGKRSPRAAVRIALDMLDEGLISTKDVLLRITNDQVNNFLHKEITGGVSEISCGLPASPGAACGAVAFSTESAEKLFLRGPVILCREETSPEDIGGFNISDGILTIKGGMTSHAAVVARGMGKPCVCGVENGFISKGKLIFNDIEFVEGDQIAIDGTSGRIFKGPVELKQTQLSEYFWKLFALVDKEQKMQVRANAEIEQDIKAAMKFGANGIGLCRTEHMFLEKERLFAIRQIILCKSDTRSAAMQRAMDFQISDFISIYKLLEEQPVSIRLLDPPLHEFLPKNVKEIEEFSRRSGKSIAELNDKMSRLAEYNPMLGHRGCRIAITHPEIYKMQIVSIFEAARYVIRNFDIVPNIEIMIPLISCIEELIFIKEMVCKIASEFGEVSYKFGAMIETPRAAIIASEIAKHIDFCSFGTNDLTQAVFGISRDDSYKFMNSYQESNILTYDPFVSIDQDGVGRLIRSSVLDMRASNSNIKIGVCGEHGGDYQSIGFFNSVGIDYISCSPYRIPAAKLASAKFAQETDATN</sequence>
<reference evidence="18 19" key="1">
    <citation type="submission" date="2023-02" db="EMBL/GenBank/DDBJ databases">
        <title>Host association and intracellularity evolved multiple times independently in the Rickettsiales.</title>
        <authorList>
            <person name="Castelli M."/>
            <person name="Nardi T."/>
            <person name="Gammuto L."/>
            <person name="Bellinzona G."/>
            <person name="Sabaneyeva E."/>
            <person name="Potekhin A."/>
            <person name="Serra V."/>
            <person name="Petroni G."/>
            <person name="Sassera D."/>
        </authorList>
    </citation>
    <scope>NUCLEOTIDE SEQUENCE [LARGE SCALE GENOMIC DNA]</scope>
    <source>
        <strain evidence="18 19">BOD18</strain>
    </source>
</reference>
<dbReference type="Pfam" id="PF02896">
    <property type="entry name" value="PEP-utilizers_C"/>
    <property type="match status" value="1"/>
</dbReference>
<dbReference type="RefSeq" id="WP_322497200.1">
    <property type="nucleotide sequence ID" value="NZ_JARGYT010000001.1"/>
</dbReference>
<keyword evidence="18" id="KW-0670">Pyruvate</keyword>
<evidence type="ECO:0000259" key="15">
    <source>
        <dbReference type="Pfam" id="PF00391"/>
    </source>
</evidence>
<evidence type="ECO:0000256" key="6">
    <source>
        <dbReference type="ARBA" id="ARBA00020138"/>
    </source>
</evidence>
<evidence type="ECO:0000256" key="11">
    <source>
        <dbReference type="ARBA" id="ARBA00022777"/>
    </source>
</evidence>
<evidence type="ECO:0000256" key="2">
    <source>
        <dbReference type="ARBA" id="ARBA00003144"/>
    </source>
</evidence>
<keyword evidence="13" id="KW-0460">Magnesium</keyword>
<comment type="subunit">
    <text evidence="4">Homodimer.</text>
</comment>
<dbReference type="InterPro" id="IPR015813">
    <property type="entry name" value="Pyrv/PenolPyrv_kinase-like_dom"/>
</dbReference>
<dbReference type="Pfam" id="PF01326">
    <property type="entry name" value="PPDK_N"/>
    <property type="match status" value="2"/>
</dbReference>
<dbReference type="InterPro" id="IPR018274">
    <property type="entry name" value="PEP_util_AS"/>
</dbReference>
<evidence type="ECO:0000256" key="7">
    <source>
        <dbReference type="ARBA" id="ARBA00022553"/>
    </source>
</evidence>
<name>A0ABU5L6D2_9RICK</name>
<evidence type="ECO:0000256" key="3">
    <source>
        <dbReference type="ARBA" id="ARBA00007837"/>
    </source>
</evidence>
<keyword evidence="12" id="KW-0067">ATP-binding</keyword>
<dbReference type="Gene3D" id="3.20.20.60">
    <property type="entry name" value="Phosphoenolpyruvate-binding domains"/>
    <property type="match status" value="1"/>
</dbReference>
<keyword evidence="11" id="KW-0418">Kinase</keyword>
<dbReference type="PROSITE" id="PS00370">
    <property type="entry name" value="PEP_ENZYMES_PHOS_SITE"/>
    <property type="match status" value="1"/>
</dbReference>
<comment type="caution">
    <text evidence="18">The sequence shown here is derived from an EMBL/GenBank/DDBJ whole genome shotgun (WGS) entry which is preliminary data.</text>
</comment>
<keyword evidence="19" id="KW-1185">Reference proteome</keyword>
<dbReference type="PIRSF" id="PIRSF000853">
    <property type="entry name" value="PPDK"/>
    <property type="match status" value="1"/>
</dbReference>